<dbReference type="Proteomes" id="UP000036834">
    <property type="component" value="Unassembled WGS sequence"/>
</dbReference>
<dbReference type="STRING" id="54915.ADS79_10240"/>
<protein>
    <recommendedName>
        <fullName evidence="4">DoxX family protein</fullName>
    </recommendedName>
</protein>
<sequence length="137" mass="15626">MFILEVWDLFVLRTHIPRILLSLIFLGAGFNGWVVILGFDPVFPTSPKAMELLTGYLLVLEKSTELVCGLLLLLNFFIPATLAILAPIVVNILLFHLFVDPTLLPLVIIVCVLEAYLLWIYRSNYKSLFEKNTRLHL</sequence>
<name>A0A0K9YXL6_9BACL</name>
<dbReference type="OrthoDB" id="2893048at2"/>
<organism evidence="2 3">
    <name type="scientific">Brevibacillus reuszeri</name>
    <dbReference type="NCBI Taxonomy" id="54915"/>
    <lineage>
        <taxon>Bacteria</taxon>
        <taxon>Bacillati</taxon>
        <taxon>Bacillota</taxon>
        <taxon>Bacilli</taxon>
        <taxon>Bacillales</taxon>
        <taxon>Paenibacillaceae</taxon>
        <taxon>Brevibacillus</taxon>
    </lineage>
</organism>
<evidence type="ECO:0000256" key="1">
    <source>
        <dbReference type="SAM" id="Phobius"/>
    </source>
</evidence>
<dbReference type="AlphaFoldDB" id="A0A0K9YXL6"/>
<evidence type="ECO:0000313" key="2">
    <source>
        <dbReference type="EMBL" id="KNB72990.1"/>
    </source>
</evidence>
<keyword evidence="1" id="KW-0812">Transmembrane</keyword>
<feature type="transmembrane region" description="Helical" evidence="1">
    <location>
        <begin position="103"/>
        <end position="121"/>
    </location>
</feature>
<keyword evidence="1" id="KW-1133">Transmembrane helix</keyword>
<feature type="transmembrane region" description="Helical" evidence="1">
    <location>
        <begin position="64"/>
        <end position="97"/>
    </location>
</feature>
<gene>
    <name evidence="2" type="ORF">ADS79_10240</name>
</gene>
<accession>A0A0K9YXL6</accession>
<keyword evidence="1" id="KW-0472">Membrane</keyword>
<proteinExistence type="predicted"/>
<evidence type="ECO:0008006" key="4">
    <source>
        <dbReference type="Google" id="ProtNLM"/>
    </source>
</evidence>
<dbReference type="PATRIC" id="fig|54915.3.peg.974"/>
<reference evidence="3" key="1">
    <citation type="submission" date="2015-07" db="EMBL/GenBank/DDBJ databases">
        <title>Genome sequencing project for genomic taxonomy and phylogenomics of Bacillus-like bacteria.</title>
        <authorList>
            <person name="Liu B."/>
            <person name="Wang J."/>
            <person name="Zhu Y."/>
            <person name="Liu G."/>
            <person name="Chen Q."/>
            <person name="Chen Z."/>
            <person name="Lan J."/>
            <person name="Che J."/>
            <person name="Ge C."/>
            <person name="Shi H."/>
            <person name="Pan Z."/>
            <person name="Liu X."/>
        </authorList>
    </citation>
    <scope>NUCLEOTIDE SEQUENCE [LARGE SCALE GENOMIC DNA]</scope>
    <source>
        <strain evidence="3">DSM 9887</strain>
    </source>
</reference>
<evidence type="ECO:0000313" key="3">
    <source>
        <dbReference type="Proteomes" id="UP000036834"/>
    </source>
</evidence>
<dbReference type="EMBL" id="LGIQ01000007">
    <property type="protein sequence ID" value="KNB72990.1"/>
    <property type="molecule type" value="Genomic_DNA"/>
</dbReference>
<feature type="transmembrane region" description="Helical" evidence="1">
    <location>
        <begin position="20"/>
        <end position="43"/>
    </location>
</feature>
<comment type="caution">
    <text evidence="2">The sequence shown here is derived from an EMBL/GenBank/DDBJ whole genome shotgun (WGS) entry which is preliminary data.</text>
</comment>